<organism evidence="5">
    <name type="scientific">Echinostoma caproni</name>
    <dbReference type="NCBI Taxonomy" id="27848"/>
    <lineage>
        <taxon>Eukaryota</taxon>
        <taxon>Metazoa</taxon>
        <taxon>Spiralia</taxon>
        <taxon>Lophotrochozoa</taxon>
        <taxon>Platyhelminthes</taxon>
        <taxon>Trematoda</taxon>
        <taxon>Digenea</taxon>
        <taxon>Plagiorchiida</taxon>
        <taxon>Echinostomata</taxon>
        <taxon>Echinostomatoidea</taxon>
        <taxon>Echinostomatidae</taxon>
        <taxon>Echinostoma</taxon>
    </lineage>
</organism>
<feature type="compositionally biased region" description="Acidic residues" evidence="1">
    <location>
        <begin position="390"/>
        <end position="402"/>
    </location>
</feature>
<feature type="compositionally biased region" description="Low complexity" evidence="1">
    <location>
        <begin position="31"/>
        <end position="43"/>
    </location>
</feature>
<feature type="region of interest" description="Disordered" evidence="1">
    <location>
        <begin position="28"/>
        <end position="53"/>
    </location>
</feature>
<dbReference type="InterPro" id="IPR001478">
    <property type="entry name" value="PDZ"/>
</dbReference>
<feature type="domain" description="PDZ" evidence="2">
    <location>
        <begin position="222"/>
        <end position="285"/>
    </location>
</feature>
<dbReference type="SUPFAM" id="SSF50156">
    <property type="entry name" value="PDZ domain-like"/>
    <property type="match status" value="1"/>
</dbReference>
<dbReference type="GO" id="GO:0005737">
    <property type="term" value="C:cytoplasm"/>
    <property type="evidence" value="ECO:0007669"/>
    <property type="project" value="TreeGrafter"/>
</dbReference>
<name>A0A183AL84_9TREM</name>
<sequence>MGAGTVLINELPKADIRRCCLDHRLTSSAHSQLTSSTESLSEQIDPTGRVQAGVFRPDTEISFADSLPDQWNSRSTQTSEHLDERGSSRHSPSPTPKPLSRDQQHKQNLQNKARPETTEEQQQQKQSDQQDQIHQHEHYHHQPQQGSPTSAGGSSSSVYSTASSSPPWSSTSLDEDDEQDTRPDDAETAMPDTPCPGAHPEQSELLELGDKNRGACLVTELRVTIQRDNTGYGLRVCGTKPVSVHSVRKGGTAEKAGMRPGDQIIKVNGELVEFLSHDEVVAHIRAKPTVCFVLRRQEYAHSTESGTRLQSRILTANEDPVLRSRSRRYFHKRRSNRDSDGKSMENTNSDRRRSGRSKPVVSAYEPLQSLHPTSNLLTRDSASDSAGPYTDEEYLAGDEETIDVSIPGRERVL</sequence>
<dbReference type="PANTHER" id="PTHR45872">
    <property type="entry name" value="RHO GUANINE NUCLEOTIDE EXCHANGE FACTOR 2, ISOFORM D"/>
    <property type="match status" value="1"/>
</dbReference>
<reference evidence="5" key="1">
    <citation type="submission" date="2016-06" db="UniProtKB">
        <authorList>
            <consortium name="WormBaseParasite"/>
        </authorList>
    </citation>
    <scope>IDENTIFICATION</scope>
</reference>
<reference evidence="3 4" key="2">
    <citation type="submission" date="2018-11" db="EMBL/GenBank/DDBJ databases">
        <authorList>
            <consortium name="Pathogen Informatics"/>
        </authorList>
    </citation>
    <scope>NUCLEOTIDE SEQUENCE [LARGE SCALE GENOMIC DNA]</scope>
    <source>
        <strain evidence="3 4">Egypt</strain>
    </source>
</reference>
<evidence type="ECO:0000313" key="5">
    <source>
        <dbReference type="WBParaSite" id="ECPE_0000773801-mRNA-1"/>
    </source>
</evidence>
<proteinExistence type="predicted"/>
<feature type="compositionally biased region" description="Basic and acidic residues" evidence="1">
    <location>
        <begin position="336"/>
        <end position="352"/>
    </location>
</feature>
<dbReference type="InterPro" id="IPR036034">
    <property type="entry name" value="PDZ_sf"/>
</dbReference>
<keyword evidence="4" id="KW-1185">Reference proteome</keyword>
<evidence type="ECO:0000313" key="4">
    <source>
        <dbReference type="Proteomes" id="UP000272942"/>
    </source>
</evidence>
<gene>
    <name evidence="3" type="ORF">ECPE_LOCUS7719</name>
</gene>
<evidence type="ECO:0000259" key="2">
    <source>
        <dbReference type="PROSITE" id="PS50106"/>
    </source>
</evidence>
<protein>
    <submittedName>
        <fullName evidence="5">PDZ domain-containing protein</fullName>
    </submittedName>
</protein>
<feature type="region of interest" description="Disordered" evidence="1">
    <location>
        <begin position="324"/>
        <end position="413"/>
    </location>
</feature>
<dbReference type="Proteomes" id="UP000272942">
    <property type="component" value="Unassembled WGS sequence"/>
</dbReference>
<dbReference type="PANTHER" id="PTHR45872:SF2">
    <property type="entry name" value="RHO GUANINE NUCLEOTIDE EXCHANGE FACTOR 2, ISOFORM D"/>
    <property type="match status" value="1"/>
</dbReference>
<dbReference type="PROSITE" id="PS50106">
    <property type="entry name" value="PDZ"/>
    <property type="match status" value="1"/>
</dbReference>
<dbReference type="Gene3D" id="2.30.42.10">
    <property type="match status" value="1"/>
</dbReference>
<dbReference type="SMART" id="SM00228">
    <property type="entry name" value="PDZ"/>
    <property type="match status" value="1"/>
</dbReference>
<feature type="compositionally biased region" description="Basic residues" evidence="1">
    <location>
        <begin position="324"/>
        <end position="335"/>
    </location>
</feature>
<evidence type="ECO:0000313" key="3">
    <source>
        <dbReference type="EMBL" id="VDP81830.1"/>
    </source>
</evidence>
<dbReference type="Pfam" id="PF00595">
    <property type="entry name" value="PDZ"/>
    <property type="match status" value="1"/>
</dbReference>
<feature type="compositionally biased region" description="Polar residues" evidence="1">
    <location>
        <begin position="370"/>
        <end position="384"/>
    </location>
</feature>
<dbReference type="AlphaFoldDB" id="A0A183AL84"/>
<dbReference type="GO" id="GO:0005085">
    <property type="term" value="F:guanyl-nucleotide exchange factor activity"/>
    <property type="evidence" value="ECO:0007669"/>
    <property type="project" value="TreeGrafter"/>
</dbReference>
<feature type="compositionally biased region" description="Polar residues" evidence="1">
    <location>
        <begin position="69"/>
        <end position="79"/>
    </location>
</feature>
<feature type="compositionally biased region" description="Low complexity" evidence="1">
    <location>
        <begin position="142"/>
        <end position="172"/>
    </location>
</feature>
<accession>A0A183AL84</accession>
<dbReference type="GO" id="GO:0007186">
    <property type="term" value="P:G protein-coupled receptor signaling pathway"/>
    <property type="evidence" value="ECO:0007669"/>
    <property type="project" value="TreeGrafter"/>
</dbReference>
<evidence type="ECO:0000256" key="1">
    <source>
        <dbReference type="SAM" id="MobiDB-lite"/>
    </source>
</evidence>
<dbReference type="GO" id="GO:0001664">
    <property type="term" value="F:G protein-coupled receptor binding"/>
    <property type="evidence" value="ECO:0007669"/>
    <property type="project" value="TreeGrafter"/>
</dbReference>
<feature type="compositionally biased region" description="Low complexity" evidence="1">
    <location>
        <begin position="121"/>
        <end position="130"/>
    </location>
</feature>
<dbReference type="OrthoDB" id="445896at2759"/>
<dbReference type="WBParaSite" id="ECPE_0000773801-mRNA-1">
    <property type="protein sequence ID" value="ECPE_0000773801-mRNA-1"/>
    <property type="gene ID" value="ECPE_0000773801"/>
</dbReference>
<feature type="region of interest" description="Disordered" evidence="1">
    <location>
        <begin position="65"/>
        <end position="202"/>
    </location>
</feature>
<dbReference type="EMBL" id="UZAN01044978">
    <property type="protein sequence ID" value="VDP81830.1"/>
    <property type="molecule type" value="Genomic_DNA"/>
</dbReference>